<feature type="compositionally biased region" description="Basic and acidic residues" evidence="1">
    <location>
        <begin position="78"/>
        <end position="105"/>
    </location>
</feature>
<proteinExistence type="predicted"/>
<evidence type="ECO:0000256" key="1">
    <source>
        <dbReference type="SAM" id="MobiDB-lite"/>
    </source>
</evidence>
<sequence length="133" mass="14312">MAASAQRRGTEAPVDTAASRRRAVRWMKGVRRAARLTGGGDDGWPAPPTRGLWRSDGGADGGGGRQEEAWGGSRAARQRCEGLKRVEQQRQGENRRGSAVEERHRGGPVGVGIASDGLGWIWAKKSLDEITPR</sequence>
<dbReference type="HOGENOM" id="CLU_1910133_0_0_1"/>
<name>A2Y0I8_ORYSI</name>
<evidence type="ECO:0000313" key="3">
    <source>
        <dbReference type="Proteomes" id="UP000007015"/>
    </source>
</evidence>
<dbReference type="Proteomes" id="UP000007015">
    <property type="component" value="Chromosome 5"/>
</dbReference>
<accession>A2Y0I8</accession>
<protein>
    <submittedName>
        <fullName evidence="2">Uncharacterized protein</fullName>
    </submittedName>
</protein>
<gene>
    <name evidence="2" type="ORF">OsI_18505</name>
</gene>
<reference evidence="2 3" key="1">
    <citation type="journal article" date="2005" name="PLoS Biol.">
        <title>The genomes of Oryza sativa: a history of duplications.</title>
        <authorList>
            <person name="Yu J."/>
            <person name="Wang J."/>
            <person name="Lin W."/>
            <person name="Li S."/>
            <person name="Li H."/>
            <person name="Zhou J."/>
            <person name="Ni P."/>
            <person name="Dong W."/>
            <person name="Hu S."/>
            <person name="Zeng C."/>
            <person name="Zhang J."/>
            <person name="Zhang Y."/>
            <person name="Li R."/>
            <person name="Xu Z."/>
            <person name="Li S."/>
            <person name="Li X."/>
            <person name="Zheng H."/>
            <person name="Cong L."/>
            <person name="Lin L."/>
            <person name="Yin J."/>
            <person name="Geng J."/>
            <person name="Li G."/>
            <person name="Shi J."/>
            <person name="Liu J."/>
            <person name="Lv H."/>
            <person name="Li J."/>
            <person name="Wang J."/>
            <person name="Deng Y."/>
            <person name="Ran L."/>
            <person name="Shi X."/>
            <person name="Wang X."/>
            <person name="Wu Q."/>
            <person name="Li C."/>
            <person name="Ren X."/>
            <person name="Wang J."/>
            <person name="Wang X."/>
            <person name="Li D."/>
            <person name="Liu D."/>
            <person name="Zhang X."/>
            <person name="Ji Z."/>
            <person name="Zhao W."/>
            <person name="Sun Y."/>
            <person name="Zhang Z."/>
            <person name="Bao J."/>
            <person name="Han Y."/>
            <person name="Dong L."/>
            <person name="Ji J."/>
            <person name="Chen P."/>
            <person name="Wu S."/>
            <person name="Liu J."/>
            <person name="Xiao Y."/>
            <person name="Bu D."/>
            <person name="Tan J."/>
            <person name="Yang L."/>
            <person name="Ye C."/>
            <person name="Zhang J."/>
            <person name="Xu J."/>
            <person name="Zhou Y."/>
            <person name="Yu Y."/>
            <person name="Zhang B."/>
            <person name="Zhuang S."/>
            <person name="Wei H."/>
            <person name="Liu B."/>
            <person name="Lei M."/>
            <person name="Yu H."/>
            <person name="Li Y."/>
            <person name="Xu H."/>
            <person name="Wei S."/>
            <person name="He X."/>
            <person name="Fang L."/>
            <person name="Zhang Z."/>
            <person name="Zhang Y."/>
            <person name="Huang X."/>
            <person name="Su Z."/>
            <person name="Tong W."/>
            <person name="Li J."/>
            <person name="Tong Z."/>
            <person name="Li S."/>
            <person name="Ye J."/>
            <person name="Wang L."/>
            <person name="Fang L."/>
            <person name="Lei T."/>
            <person name="Chen C."/>
            <person name="Chen H."/>
            <person name="Xu Z."/>
            <person name="Li H."/>
            <person name="Huang H."/>
            <person name="Zhang F."/>
            <person name="Xu H."/>
            <person name="Li N."/>
            <person name="Zhao C."/>
            <person name="Li S."/>
            <person name="Dong L."/>
            <person name="Huang Y."/>
            <person name="Li L."/>
            <person name="Xi Y."/>
            <person name="Qi Q."/>
            <person name="Li W."/>
            <person name="Zhang B."/>
            <person name="Hu W."/>
            <person name="Zhang Y."/>
            <person name="Tian X."/>
            <person name="Jiao Y."/>
            <person name="Liang X."/>
            <person name="Jin J."/>
            <person name="Gao L."/>
            <person name="Zheng W."/>
            <person name="Hao B."/>
            <person name="Liu S."/>
            <person name="Wang W."/>
            <person name="Yuan L."/>
            <person name="Cao M."/>
            <person name="McDermott J."/>
            <person name="Samudrala R."/>
            <person name="Wang J."/>
            <person name="Wong G.K."/>
            <person name="Yang H."/>
        </authorList>
    </citation>
    <scope>NUCLEOTIDE SEQUENCE [LARGE SCALE GENOMIC DNA]</scope>
    <source>
        <strain evidence="3">cv. 93-11</strain>
    </source>
</reference>
<dbReference type="EMBL" id="CM000130">
    <property type="protein sequence ID" value="EAY96598.1"/>
    <property type="molecule type" value="Genomic_DNA"/>
</dbReference>
<dbReference type="AlphaFoldDB" id="A2Y0I8"/>
<feature type="region of interest" description="Disordered" evidence="1">
    <location>
        <begin position="1"/>
        <end position="21"/>
    </location>
</feature>
<keyword evidence="3" id="KW-1185">Reference proteome</keyword>
<organism evidence="2 3">
    <name type="scientific">Oryza sativa subsp. indica</name>
    <name type="common">Rice</name>
    <dbReference type="NCBI Taxonomy" id="39946"/>
    <lineage>
        <taxon>Eukaryota</taxon>
        <taxon>Viridiplantae</taxon>
        <taxon>Streptophyta</taxon>
        <taxon>Embryophyta</taxon>
        <taxon>Tracheophyta</taxon>
        <taxon>Spermatophyta</taxon>
        <taxon>Magnoliopsida</taxon>
        <taxon>Liliopsida</taxon>
        <taxon>Poales</taxon>
        <taxon>Poaceae</taxon>
        <taxon>BOP clade</taxon>
        <taxon>Oryzoideae</taxon>
        <taxon>Oryzeae</taxon>
        <taxon>Oryzinae</taxon>
        <taxon>Oryza</taxon>
        <taxon>Oryza sativa</taxon>
    </lineage>
</organism>
<dbReference type="Gramene" id="BGIOSGA019205-TA">
    <property type="protein sequence ID" value="BGIOSGA019205-PA"/>
    <property type="gene ID" value="BGIOSGA019205"/>
</dbReference>
<feature type="region of interest" description="Disordered" evidence="1">
    <location>
        <begin position="34"/>
        <end position="110"/>
    </location>
</feature>
<evidence type="ECO:0000313" key="2">
    <source>
        <dbReference type="EMBL" id="EAY96598.1"/>
    </source>
</evidence>